<sequence length="61" mass="7002">MSRWEGNRRGRMDRISVPKENPLQLAGLQFLTALLVHFEQDPPDRSVLAVSSPVVRSWEDL</sequence>
<dbReference type="EMBL" id="FP929003">
    <property type="protein sequence ID" value="CBK43668.1"/>
    <property type="molecule type" value="Genomic_DNA"/>
</dbReference>
<organism evidence="1 2">
    <name type="scientific">Nitrospira defluvii</name>
    <dbReference type="NCBI Taxonomy" id="330214"/>
    <lineage>
        <taxon>Bacteria</taxon>
        <taxon>Pseudomonadati</taxon>
        <taxon>Nitrospirota</taxon>
        <taxon>Nitrospiria</taxon>
        <taxon>Nitrospirales</taxon>
        <taxon>Nitrospiraceae</taxon>
        <taxon>Nitrospira</taxon>
    </lineage>
</organism>
<protein>
    <submittedName>
        <fullName evidence="1">Uncharacterized protein</fullName>
    </submittedName>
</protein>
<reference evidence="1 2" key="1">
    <citation type="journal article" date="2010" name="Proc. Natl. Acad. Sci. U.S.A.">
        <title>A Nitrospira metagenome illuminates the physiology and evolution of globally important nitrite-oxidizing bacteria.</title>
        <authorList>
            <person name="Lucker S."/>
            <person name="Wagner M."/>
            <person name="Maixner F."/>
            <person name="Pelletier E."/>
            <person name="Koch H."/>
            <person name="Vacherie B."/>
            <person name="Rattei T."/>
            <person name="Sinninghe Damste J."/>
            <person name="Spieck E."/>
            <person name="Le Paslier D."/>
            <person name="Daims H."/>
        </authorList>
    </citation>
    <scope>NUCLEOTIDE SEQUENCE [LARGE SCALE GENOMIC DNA]</scope>
</reference>
<dbReference type="HOGENOM" id="CLU_2913866_0_0_0"/>
<gene>
    <name evidence="1" type="ORF">NIDE3999</name>
</gene>
<proteinExistence type="predicted"/>
<evidence type="ECO:0000313" key="1">
    <source>
        <dbReference type="EMBL" id="CBK43668.1"/>
    </source>
</evidence>
<dbReference type="KEGG" id="nde:NIDE3999"/>
<dbReference type="AlphaFoldDB" id="D8P836"/>
<name>D8P836_9BACT</name>
<accession>D8P836</accession>
<dbReference type="Proteomes" id="UP000001660">
    <property type="component" value="Chromosome"/>
</dbReference>
<dbReference type="STRING" id="330214.NIDE3999"/>
<keyword evidence="2" id="KW-1185">Reference proteome</keyword>
<evidence type="ECO:0000313" key="2">
    <source>
        <dbReference type="Proteomes" id="UP000001660"/>
    </source>
</evidence>